<dbReference type="KEGG" id="bvz:BRAD3257_8514"/>
<dbReference type="GO" id="GO:0008270">
    <property type="term" value="F:zinc ion binding"/>
    <property type="evidence" value="ECO:0007669"/>
    <property type="project" value="TreeGrafter"/>
</dbReference>
<dbReference type="Gene3D" id="3.90.180.10">
    <property type="entry name" value="Medium-chain alcohol dehydrogenases, catalytic domain"/>
    <property type="match status" value="1"/>
</dbReference>
<name>A0A2U3QCM4_9BRAD</name>
<reference evidence="4 5" key="1">
    <citation type="submission" date="2018-03" db="EMBL/GenBank/DDBJ databases">
        <authorList>
            <person name="Gully D."/>
        </authorList>
    </citation>
    <scope>NUCLEOTIDE SEQUENCE [LARGE SCALE GENOMIC DNA]</scope>
    <source>
        <strain evidence="4">ORS3257</strain>
    </source>
</reference>
<accession>A0A2U3QCM4</accession>
<keyword evidence="2" id="KW-0862">Zinc</keyword>
<dbReference type="RefSeq" id="WP_244607835.1">
    <property type="nucleotide sequence ID" value="NZ_JAGIKT010000040.1"/>
</dbReference>
<dbReference type="GO" id="GO:0051903">
    <property type="term" value="F:S-(hydroxymethyl)glutathione dehydrogenase [NAD(P)+] activity"/>
    <property type="evidence" value="ECO:0007669"/>
    <property type="project" value="TreeGrafter"/>
</dbReference>
<dbReference type="GO" id="GO:0046294">
    <property type="term" value="P:formaldehyde catabolic process"/>
    <property type="evidence" value="ECO:0007669"/>
    <property type="project" value="TreeGrafter"/>
</dbReference>
<protein>
    <recommendedName>
        <fullName evidence="6">Alcohol dehydrogenase-like C-terminal domain-containing protein</fullName>
    </recommendedName>
</protein>
<dbReference type="Proteomes" id="UP000246085">
    <property type="component" value="Chromosome BRAD3257"/>
</dbReference>
<evidence type="ECO:0000313" key="4">
    <source>
        <dbReference type="EMBL" id="SPP99100.1"/>
    </source>
</evidence>
<dbReference type="PANTHER" id="PTHR43880:SF12">
    <property type="entry name" value="ALCOHOL DEHYDROGENASE CLASS-3"/>
    <property type="match status" value="1"/>
</dbReference>
<evidence type="ECO:0000256" key="1">
    <source>
        <dbReference type="ARBA" id="ARBA00022723"/>
    </source>
</evidence>
<dbReference type="AlphaFoldDB" id="A0A2U3QCM4"/>
<gene>
    <name evidence="4" type="ORF">BRAD3257_8514</name>
</gene>
<evidence type="ECO:0000256" key="2">
    <source>
        <dbReference type="ARBA" id="ARBA00022833"/>
    </source>
</evidence>
<dbReference type="PANTHER" id="PTHR43880">
    <property type="entry name" value="ALCOHOL DEHYDROGENASE"/>
    <property type="match status" value="1"/>
</dbReference>
<dbReference type="InterPro" id="IPR036291">
    <property type="entry name" value="NAD(P)-bd_dom_sf"/>
</dbReference>
<proteinExistence type="predicted"/>
<dbReference type="Gene3D" id="3.40.50.720">
    <property type="entry name" value="NAD(P)-binding Rossmann-like Domain"/>
    <property type="match status" value="1"/>
</dbReference>
<sequence length="106" mass="11013">MAGSWRRRREYAVVSENCVTPVPASIDRTSAPLLGCAVTTALGVVNNDAQIAIGEAVVVFGAGGVGLNIVQFAAMAGAGMAEPRAMMASRGRNRRLTMDIYGVTSL</sequence>
<evidence type="ECO:0000313" key="5">
    <source>
        <dbReference type="Proteomes" id="UP000246085"/>
    </source>
</evidence>
<keyword evidence="1" id="KW-0479">Metal-binding</keyword>
<dbReference type="GO" id="GO:0005829">
    <property type="term" value="C:cytosol"/>
    <property type="evidence" value="ECO:0007669"/>
    <property type="project" value="TreeGrafter"/>
</dbReference>
<organism evidence="4 5">
    <name type="scientific">Bradyrhizobium vignae</name>
    <dbReference type="NCBI Taxonomy" id="1549949"/>
    <lineage>
        <taxon>Bacteria</taxon>
        <taxon>Pseudomonadati</taxon>
        <taxon>Pseudomonadota</taxon>
        <taxon>Alphaproteobacteria</taxon>
        <taxon>Hyphomicrobiales</taxon>
        <taxon>Nitrobacteraceae</taxon>
        <taxon>Bradyrhizobium</taxon>
    </lineage>
</organism>
<dbReference type="SUPFAM" id="SSF51735">
    <property type="entry name" value="NAD(P)-binding Rossmann-fold domains"/>
    <property type="match status" value="1"/>
</dbReference>
<evidence type="ECO:0008006" key="6">
    <source>
        <dbReference type="Google" id="ProtNLM"/>
    </source>
</evidence>
<keyword evidence="3" id="KW-0520">NAD</keyword>
<evidence type="ECO:0000256" key="3">
    <source>
        <dbReference type="ARBA" id="ARBA00023027"/>
    </source>
</evidence>
<dbReference type="EMBL" id="LS398110">
    <property type="protein sequence ID" value="SPP99100.1"/>
    <property type="molecule type" value="Genomic_DNA"/>
</dbReference>